<proteinExistence type="predicted"/>
<accession>A0A6J5M6J8</accession>
<dbReference type="EMBL" id="LR796395">
    <property type="protein sequence ID" value="CAB4141761.1"/>
    <property type="molecule type" value="Genomic_DNA"/>
</dbReference>
<name>A0A6J5M6J8_9CAUD</name>
<organism evidence="1">
    <name type="scientific">uncultured Caudovirales phage</name>
    <dbReference type="NCBI Taxonomy" id="2100421"/>
    <lineage>
        <taxon>Viruses</taxon>
        <taxon>Duplodnaviria</taxon>
        <taxon>Heunggongvirae</taxon>
        <taxon>Uroviricota</taxon>
        <taxon>Caudoviricetes</taxon>
        <taxon>Peduoviridae</taxon>
        <taxon>Maltschvirus</taxon>
        <taxon>Maltschvirus maltsch</taxon>
    </lineage>
</organism>
<reference evidence="1" key="1">
    <citation type="submission" date="2020-04" db="EMBL/GenBank/DDBJ databases">
        <authorList>
            <person name="Chiriac C."/>
            <person name="Salcher M."/>
            <person name="Ghai R."/>
            <person name="Kavagutti S V."/>
        </authorList>
    </citation>
    <scope>NUCLEOTIDE SEQUENCE</scope>
</reference>
<evidence type="ECO:0000313" key="1">
    <source>
        <dbReference type="EMBL" id="CAB4141761.1"/>
    </source>
</evidence>
<sequence>MELATKYQFYSFQAIPQPNYNAAMAELAAKFQTALKENLAKPYPYAPGYFGQKPSSGKRNMKVKTGALYNSINVSFDANTNKMKVSMLDYWRYVNDGRKPGKYVPLKPLMDWMRTKGMNRDPKGRFKKFNIKGTAFAISASIKKFGIRPTNFYDDSFDILIDSFDDPNGPAAQLGLDLQQFLINILNEPVE</sequence>
<gene>
    <name evidence="1" type="ORF">UFOVP424_40</name>
</gene>
<protein>
    <submittedName>
        <fullName evidence="1">Uncharacterized protein</fullName>
    </submittedName>
</protein>